<feature type="signal peptide" evidence="1">
    <location>
        <begin position="1"/>
        <end position="27"/>
    </location>
</feature>
<accession>A0A0F9ZGV9</accession>
<dbReference type="Proteomes" id="UP000034302">
    <property type="component" value="Unassembled WGS sequence"/>
</dbReference>
<comment type="caution">
    <text evidence="2">The sequence shown here is derived from an EMBL/GenBank/DDBJ whole genome shotgun (WGS) entry which is preliminary data.</text>
</comment>
<name>A0A0F9ZGV9_9BACT</name>
<protein>
    <submittedName>
        <fullName evidence="2">Uncharacterized protein</fullName>
    </submittedName>
</protein>
<dbReference type="AlphaFoldDB" id="A0A0F9ZGV9"/>
<evidence type="ECO:0000313" key="3">
    <source>
        <dbReference type="Proteomes" id="UP000034302"/>
    </source>
</evidence>
<organism evidence="2 3">
    <name type="scientific">candidate division WS6 bacterium GW2011_GWC1_33_20</name>
    <dbReference type="NCBI Taxonomy" id="1619089"/>
    <lineage>
        <taxon>Bacteria</taxon>
        <taxon>Candidatus Dojkabacteria</taxon>
    </lineage>
</organism>
<evidence type="ECO:0000313" key="2">
    <source>
        <dbReference type="EMBL" id="KKP43264.1"/>
    </source>
</evidence>
<feature type="chain" id="PRO_5002530867" evidence="1">
    <location>
        <begin position="28"/>
        <end position="173"/>
    </location>
</feature>
<evidence type="ECO:0000256" key="1">
    <source>
        <dbReference type="SAM" id="SignalP"/>
    </source>
</evidence>
<proteinExistence type="predicted"/>
<sequence>MRNIKSNSLIILLSLISPLLLTQFVNAADTQAVTATVTVSNVSLSLSDASIAYGTLSTSAVLNTTSAAQQLNDSQTITNNGNVAIDLQVQGQDSANWTLGATPGSNIYSHETCVTTCDTSPTWVPMTTSYGSSIVTNIAPLGTQDVDFQLKTPTSTTFFTQQSVNVSVRAVAT</sequence>
<keyword evidence="1" id="KW-0732">Signal</keyword>
<gene>
    <name evidence="2" type="ORF">UR34_C0019G0006</name>
</gene>
<dbReference type="EMBL" id="LBOV01000019">
    <property type="protein sequence ID" value="KKP43264.1"/>
    <property type="molecule type" value="Genomic_DNA"/>
</dbReference>
<reference evidence="2 3" key="1">
    <citation type="journal article" date="2015" name="Nature">
        <title>rRNA introns, odd ribosomes, and small enigmatic genomes across a large radiation of phyla.</title>
        <authorList>
            <person name="Brown C.T."/>
            <person name="Hug L.A."/>
            <person name="Thomas B.C."/>
            <person name="Sharon I."/>
            <person name="Castelle C.J."/>
            <person name="Singh A."/>
            <person name="Wilkins M.J."/>
            <person name="Williams K.H."/>
            <person name="Banfield J.F."/>
        </authorList>
    </citation>
    <scope>NUCLEOTIDE SEQUENCE [LARGE SCALE GENOMIC DNA]</scope>
</reference>